<dbReference type="AlphaFoldDB" id="A0A0N5B1D3"/>
<dbReference type="InterPro" id="IPR000949">
    <property type="entry name" value="ELM2_dom"/>
</dbReference>
<keyword evidence="2" id="KW-0805">Transcription regulation</keyword>
<dbReference type="PANTHER" id="PTHR16089">
    <property type="entry name" value="REST COREPRESSOR COREST PROTEIN-RELATED"/>
    <property type="match status" value="1"/>
</dbReference>
<evidence type="ECO:0000256" key="4">
    <source>
        <dbReference type="ARBA" id="ARBA00023242"/>
    </source>
</evidence>
<dbReference type="InterPro" id="IPR051066">
    <property type="entry name" value="Trans_reg/Corepressor"/>
</dbReference>
<evidence type="ECO:0000256" key="1">
    <source>
        <dbReference type="ARBA" id="ARBA00004123"/>
    </source>
</evidence>
<reference evidence="8" key="1">
    <citation type="submission" date="2017-02" db="UniProtKB">
        <authorList>
            <consortium name="WormBaseParasite"/>
        </authorList>
    </citation>
    <scope>IDENTIFICATION</scope>
</reference>
<dbReference type="Proteomes" id="UP000046393">
    <property type="component" value="Unplaced"/>
</dbReference>
<dbReference type="STRING" id="451379.A0A0N5B1D3"/>
<keyword evidence="7" id="KW-1185">Reference proteome</keyword>
<dbReference type="Pfam" id="PF01448">
    <property type="entry name" value="ELM2"/>
    <property type="match status" value="1"/>
</dbReference>
<dbReference type="GO" id="GO:0000118">
    <property type="term" value="C:histone deacetylase complex"/>
    <property type="evidence" value="ECO:0007669"/>
    <property type="project" value="TreeGrafter"/>
</dbReference>
<dbReference type="PANTHER" id="PTHR16089:SF28">
    <property type="entry name" value="REST COREPRESSOR"/>
    <property type="match status" value="1"/>
</dbReference>
<sequence>MEPSCSGDNADSERKLNLSASSVGAYNTEIRVGEEYQCDEECLCYRCLSSEKDILKNNYERETCLWKPYTRIDDDKLLAYLSVALMYGIEQDRAMFILMKSGYSIVRAKQNLSRRRIIKKAWCDRDISIFKDCCRIYGKQFQNFNYLLPHKTYAEVIEFYYNNKKLMNFRDLFALAPATNSSSDEKDNELSESCQNDEDVIDDCDNCGIENVKIETVFEMNLCTDCHLHFKFANFAVFKTHRPCIKSLTRIRINSKAMIPTEVKTKVRDFIEFASVDEEEYEPLRTQNNEDDDVQILLSKKRVAERKLR</sequence>
<dbReference type="Gene3D" id="4.10.1240.50">
    <property type="match status" value="1"/>
</dbReference>
<proteinExistence type="predicted"/>
<feature type="domain" description="ELM2" evidence="5">
    <location>
        <begin position="28"/>
        <end position="116"/>
    </location>
</feature>
<evidence type="ECO:0000259" key="5">
    <source>
        <dbReference type="PROSITE" id="PS51156"/>
    </source>
</evidence>
<dbReference type="InterPro" id="IPR009057">
    <property type="entry name" value="Homeodomain-like_sf"/>
</dbReference>
<keyword evidence="4" id="KW-0539">Nucleus</keyword>
<name>A0A0N5B1D3_9BILA</name>
<accession>A0A0N5B1D3</accession>
<keyword evidence="3" id="KW-0804">Transcription</keyword>
<dbReference type="GO" id="GO:0003714">
    <property type="term" value="F:transcription corepressor activity"/>
    <property type="evidence" value="ECO:0007669"/>
    <property type="project" value="TreeGrafter"/>
</dbReference>
<evidence type="ECO:0000256" key="3">
    <source>
        <dbReference type="ARBA" id="ARBA00023163"/>
    </source>
</evidence>
<dbReference type="Gene3D" id="1.10.10.60">
    <property type="entry name" value="Homeodomain-like"/>
    <property type="match status" value="1"/>
</dbReference>
<dbReference type="InterPro" id="IPR017884">
    <property type="entry name" value="SANT_dom"/>
</dbReference>
<dbReference type="PROSITE" id="PS51293">
    <property type="entry name" value="SANT"/>
    <property type="match status" value="1"/>
</dbReference>
<protein>
    <submittedName>
        <fullName evidence="8">ELM2 domain-containing protein</fullName>
    </submittedName>
</protein>
<evidence type="ECO:0000259" key="6">
    <source>
        <dbReference type="PROSITE" id="PS51293"/>
    </source>
</evidence>
<feature type="domain" description="SANT" evidence="6">
    <location>
        <begin position="117"/>
        <end position="168"/>
    </location>
</feature>
<dbReference type="GO" id="GO:0006357">
    <property type="term" value="P:regulation of transcription by RNA polymerase II"/>
    <property type="evidence" value="ECO:0007669"/>
    <property type="project" value="TreeGrafter"/>
</dbReference>
<dbReference type="SUPFAM" id="SSF46689">
    <property type="entry name" value="Homeodomain-like"/>
    <property type="match status" value="1"/>
</dbReference>
<dbReference type="PROSITE" id="PS51156">
    <property type="entry name" value="ELM2"/>
    <property type="match status" value="1"/>
</dbReference>
<dbReference type="GO" id="GO:0005667">
    <property type="term" value="C:transcription regulator complex"/>
    <property type="evidence" value="ECO:0007669"/>
    <property type="project" value="TreeGrafter"/>
</dbReference>
<comment type="subcellular location">
    <subcellularLocation>
        <location evidence="1">Nucleus</location>
    </subcellularLocation>
</comment>
<evidence type="ECO:0000313" key="7">
    <source>
        <dbReference type="Proteomes" id="UP000046393"/>
    </source>
</evidence>
<evidence type="ECO:0000313" key="8">
    <source>
        <dbReference type="WBParaSite" id="SMUV_0001109601-mRNA-1"/>
    </source>
</evidence>
<dbReference type="WBParaSite" id="SMUV_0001109601-mRNA-1">
    <property type="protein sequence ID" value="SMUV_0001109601-mRNA-1"/>
    <property type="gene ID" value="SMUV_0001109601"/>
</dbReference>
<evidence type="ECO:0000256" key="2">
    <source>
        <dbReference type="ARBA" id="ARBA00023015"/>
    </source>
</evidence>
<organism evidence="7 8">
    <name type="scientific">Syphacia muris</name>
    <dbReference type="NCBI Taxonomy" id="451379"/>
    <lineage>
        <taxon>Eukaryota</taxon>
        <taxon>Metazoa</taxon>
        <taxon>Ecdysozoa</taxon>
        <taxon>Nematoda</taxon>
        <taxon>Chromadorea</taxon>
        <taxon>Rhabditida</taxon>
        <taxon>Spirurina</taxon>
        <taxon>Oxyuridomorpha</taxon>
        <taxon>Oxyuroidea</taxon>
        <taxon>Oxyuridae</taxon>
        <taxon>Syphacia</taxon>
    </lineage>
</organism>